<dbReference type="InterPro" id="IPR026444">
    <property type="entry name" value="Secre_tail"/>
</dbReference>
<dbReference type="OrthoDB" id="1408995at2"/>
<dbReference type="RefSeq" id="WP_083380358.1">
    <property type="nucleotide sequence ID" value="NZ_CBCRVS010000007.1"/>
</dbReference>
<organism evidence="3 4">
    <name type="scientific">Flavobacterium frigoris</name>
    <dbReference type="NCBI Taxonomy" id="229204"/>
    <lineage>
        <taxon>Bacteria</taxon>
        <taxon>Pseudomonadati</taxon>
        <taxon>Bacteroidota</taxon>
        <taxon>Flavobacteriia</taxon>
        <taxon>Flavobacteriales</taxon>
        <taxon>Flavobacteriaceae</taxon>
        <taxon>Flavobacterium</taxon>
    </lineage>
</organism>
<sequence>MKYFFLLFCSSFYGQVLHHQMISSQGKSAVLPNGMLVKQTIGQQSVSGNSKGDYIIQQGFQQNHWAKILADSPLKSDVTVVVYPNPFVSNVNFEFSKPITNEISIAIFDVSGRLVFQQNKKVEDSLLTIDLSILSGSVYLVRLNNNEVNYYMKITKSL</sequence>
<protein>
    <submittedName>
        <fullName evidence="3">Por secretion system C-terminal sorting domain-containing protein</fullName>
    </submittedName>
</protein>
<keyword evidence="4" id="KW-1185">Reference proteome</keyword>
<dbReference type="AlphaFoldDB" id="A0A1H9H247"/>
<evidence type="ECO:0000313" key="4">
    <source>
        <dbReference type="Proteomes" id="UP000183658"/>
    </source>
</evidence>
<feature type="domain" description="Secretion system C-terminal sorting" evidence="2">
    <location>
        <begin position="82"/>
        <end position="154"/>
    </location>
</feature>
<proteinExistence type="predicted"/>
<accession>A0A1H9H247</accession>
<dbReference type="NCBIfam" id="TIGR04183">
    <property type="entry name" value="Por_Secre_tail"/>
    <property type="match status" value="1"/>
</dbReference>
<reference evidence="4" key="1">
    <citation type="submission" date="2016-10" db="EMBL/GenBank/DDBJ databases">
        <authorList>
            <person name="Varghese N."/>
            <person name="Submissions S."/>
        </authorList>
    </citation>
    <scope>NUCLEOTIDE SEQUENCE [LARGE SCALE GENOMIC DNA]</scope>
    <source>
        <strain evidence="4">DSM 15719</strain>
    </source>
</reference>
<dbReference type="Proteomes" id="UP000183658">
    <property type="component" value="Unassembled WGS sequence"/>
</dbReference>
<gene>
    <name evidence="3" type="ORF">SAMN05444355_1033</name>
</gene>
<name>A0A1H9H247_FLAFI</name>
<evidence type="ECO:0000256" key="1">
    <source>
        <dbReference type="ARBA" id="ARBA00022729"/>
    </source>
</evidence>
<evidence type="ECO:0000313" key="3">
    <source>
        <dbReference type="EMBL" id="SEQ56328.1"/>
    </source>
</evidence>
<dbReference type="EMBL" id="FOFZ01000003">
    <property type="protein sequence ID" value="SEQ56328.1"/>
    <property type="molecule type" value="Genomic_DNA"/>
</dbReference>
<keyword evidence="1" id="KW-0732">Signal</keyword>
<evidence type="ECO:0000259" key="2">
    <source>
        <dbReference type="Pfam" id="PF18962"/>
    </source>
</evidence>
<dbReference type="Pfam" id="PF18962">
    <property type="entry name" value="Por_Secre_tail"/>
    <property type="match status" value="1"/>
</dbReference>